<dbReference type="InterPro" id="IPR047565">
    <property type="entry name" value="Alpha-macroglob_thiol-ester_cl"/>
</dbReference>
<dbReference type="Gene3D" id="2.60.40.690">
    <property type="entry name" value="Alpha-macroglobulin, receptor-binding domain"/>
    <property type="match status" value="1"/>
</dbReference>
<dbReference type="Proteomes" id="UP000694546">
    <property type="component" value="Chromosome 5"/>
</dbReference>
<dbReference type="Pfam" id="PF07703">
    <property type="entry name" value="A2M_BRD"/>
    <property type="match status" value="1"/>
</dbReference>
<keyword evidence="1" id="KW-0732">Signal</keyword>
<organism evidence="6 7">
    <name type="scientific">Gadus morhua</name>
    <name type="common">Atlantic cod</name>
    <dbReference type="NCBI Taxonomy" id="8049"/>
    <lineage>
        <taxon>Eukaryota</taxon>
        <taxon>Metazoa</taxon>
        <taxon>Chordata</taxon>
        <taxon>Craniata</taxon>
        <taxon>Vertebrata</taxon>
        <taxon>Euteleostomi</taxon>
        <taxon>Actinopterygii</taxon>
        <taxon>Neopterygii</taxon>
        <taxon>Teleostei</taxon>
        <taxon>Neoteleostei</taxon>
        <taxon>Acanthomorphata</taxon>
        <taxon>Zeiogadaria</taxon>
        <taxon>Gadariae</taxon>
        <taxon>Gadiformes</taxon>
        <taxon>Gadoidei</taxon>
        <taxon>Gadidae</taxon>
        <taxon>Gadus</taxon>
    </lineage>
</organism>
<dbReference type="InterPro" id="IPR011626">
    <property type="entry name" value="Alpha-macroglobulin_TED"/>
</dbReference>
<dbReference type="SMART" id="SM01359">
    <property type="entry name" value="A2M_N_2"/>
    <property type="match status" value="1"/>
</dbReference>
<feature type="domain" description="Alpha-2-macroglobulin bait region" evidence="3">
    <location>
        <begin position="84"/>
        <end position="206"/>
    </location>
</feature>
<dbReference type="GeneTree" id="ENSGT00940000155926"/>
<evidence type="ECO:0000259" key="5">
    <source>
        <dbReference type="SMART" id="SM01361"/>
    </source>
</evidence>
<dbReference type="SMART" id="SM01361">
    <property type="entry name" value="A2M_recep"/>
    <property type="match status" value="1"/>
</dbReference>
<evidence type="ECO:0000259" key="3">
    <source>
        <dbReference type="SMART" id="SM01359"/>
    </source>
</evidence>
<protein>
    <submittedName>
        <fullName evidence="6">Uncharacterized protein</fullName>
    </submittedName>
</protein>
<dbReference type="Gene3D" id="2.60.40.1930">
    <property type="match status" value="1"/>
</dbReference>
<dbReference type="SMART" id="SM01360">
    <property type="entry name" value="A2M"/>
    <property type="match status" value="1"/>
</dbReference>
<dbReference type="InterPro" id="IPR011625">
    <property type="entry name" value="A2M_N_BRD"/>
</dbReference>
<evidence type="ECO:0000259" key="4">
    <source>
        <dbReference type="SMART" id="SM01360"/>
    </source>
</evidence>
<keyword evidence="2" id="KW-0882">Thioester bond</keyword>
<name>A0A8C5F9A1_GADMO</name>
<evidence type="ECO:0000313" key="7">
    <source>
        <dbReference type="Proteomes" id="UP000694546"/>
    </source>
</evidence>
<dbReference type="PANTHER" id="PTHR11412">
    <property type="entry name" value="MACROGLOBULIN / COMPLEMENT"/>
    <property type="match status" value="1"/>
</dbReference>
<dbReference type="InterPro" id="IPR009048">
    <property type="entry name" value="A-macroglobulin_rcpt-bd"/>
</dbReference>
<dbReference type="Gene3D" id="2.60.120.1540">
    <property type="match status" value="1"/>
</dbReference>
<keyword evidence="7" id="KW-1185">Reference proteome</keyword>
<dbReference type="InterPro" id="IPR036595">
    <property type="entry name" value="A-macroglobulin_rcpt-bd_sf"/>
</dbReference>
<proteinExistence type="predicted"/>
<dbReference type="SMART" id="SM01419">
    <property type="entry name" value="Thiol-ester_cl"/>
    <property type="match status" value="1"/>
</dbReference>
<dbReference type="PANTHER" id="PTHR11412:SF136">
    <property type="entry name" value="CD109 ANTIGEN"/>
    <property type="match status" value="1"/>
</dbReference>
<accession>A0A8C5F9A1</accession>
<feature type="domain" description="Alpha-2-macroglobulin" evidence="4">
    <location>
        <begin position="274"/>
        <end position="367"/>
    </location>
</feature>
<dbReference type="Gene3D" id="2.60.40.10">
    <property type="entry name" value="Immunoglobulins"/>
    <property type="match status" value="1"/>
</dbReference>
<dbReference type="GO" id="GO:0005615">
    <property type="term" value="C:extracellular space"/>
    <property type="evidence" value="ECO:0007669"/>
    <property type="project" value="InterPro"/>
</dbReference>
<dbReference type="InterPro" id="IPR013783">
    <property type="entry name" value="Ig-like_fold"/>
</dbReference>
<evidence type="ECO:0000256" key="1">
    <source>
        <dbReference type="ARBA" id="ARBA00022729"/>
    </source>
</evidence>
<dbReference type="InterPro" id="IPR008930">
    <property type="entry name" value="Terpenoid_cyclase/PrenylTrfase"/>
</dbReference>
<dbReference type="SUPFAM" id="SSF48239">
    <property type="entry name" value="Terpenoid cyclases/Protein prenyltransferases"/>
    <property type="match status" value="1"/>
</dbReference>
<evidence type="ECO:0000313" key="6">
    <source>
        <dbReference type="Ensembl" id="ENSGMOP00000018436.2"/>
    </source>
</evidence>
<reference evidence="6" key="2">
    <citation type="submission" date="2025-09" db="UniProtKB">
        <authorList>
            <consortium name="Ensembl"/>
        </authorList>
    </citation>
    <scope>IDENTIFICATION</scope>
</reference>
<dbReference type="Pfam" id="PF00207">
    <property type="entry name" value="A2M"/>
    <property type="match status" value="1"/>
</dbReference>
<dbReference type="Ensembl" id="ENSGMOT00000018889.2">
    <property type="protein sequence ID" value="ENSGMOP00000018436.2"/>
    <property type="gene ID" value="ENSGMOG00000017096.2"/>
</dbReference>
<dbReference type="Pfam" id="PF07677">
    <property type="entry name" value="A2M_recep"/>
    <property type="match status" value="1"/>
</dbReference>
<dbReference type="OMA" id="KYMETGY"/>
<dbReference type="InterPro" id="IPR001599">
    <property type="entry name" value="Macroglobln_a2"/>
</dbReference>
<feature type="domain" description="Alpha-macroglobulin receptor-binding" evidence="5">
    <location>
        <begin position="904"/>
        <end position="986"/>
    </location>
</feature>
<evidence type="ECO:0000256" key="2">
    <source>
        <dbReference type="ARBA" id="ARBA00022966"/>
    </source>
</evidence>
<sequence>MFDGMPLAPQVMLNSASVVVVQKTSHAEDQTKTTTLPVVEGGVVLIRFTLQANISMLIINATFMSSKKILNLFSKFPSATGSYVQIEPSSFLPAQIGSSHEINVESTFQLAELHYVVSARGQVFTAGTQVASSSLWLTPMVSWFPEVCLTVYCVLPDGEVISDTLLVPIQQPNHVSLKWNEDLTGHNRSVSFTVTVQDPRSQVLILVTTGTPEAHLPLEDWLTNRDTECNTVVLSDGQLLGSGAAGQVETEAGPGSFQRGEQWSNWTDQGTPVTRMYVSNNLSDTTWVSPSFTIPDTIYSWRVEALVMSDELGLGFSGSVTTTPLRESLKKLFYMELPERVIRGEEVVLELLFYNILMWDLEVILLVEQNEAFEFVLAVDGDLAVVNARKVTVGPQSTVKAFFPIRPLALGEMEISAGMFSAEDSRRWVQTVLVKPEGVARSYSQTLLLELAPNTDSNSWTTSFSFPPNVVPGSQRVHVAVVGDLLGLSMGGLESLVSLPRGCGEQNFVSFASSVTVLEYLEVLENGPIKARALAVLEEGFRKERSYQRDDGSFSAFGIKDSSGSTWLTAIMLRTFLRAQPYMSAEQGVELQGVVRGAASWLLTHQGPGGVFAEAGHAIHTEMRRCRDDCPATLTAFVVMALLEDPEFARLYKPNITRALDYLKRVVLTTTGNYTLCMMAYALVLEDRPAASRVLAELRLRANYLDGDRWSSSEAPRAEGAWGARSAEVEMVSYVLLALSRNGRIVEGFPLMRWLSQQRNPLGGYGSTQDTVVAIQALAAIAVVVKADAINLTVQVSSSTMRGVSLFRITSTNFQLYHSKEIHADQNVTIDLVLEGKGFVHFQMNVFYNVESARDPTEKLQAGTEAFSLDVEVLEALDDRGDRHHSMVVSICTRVLGTDGITQTGMVLVDVGLLSGFLPLGLAAVDPIRKVETPPGRAVLYLDSLTLDEVCINVTLTSRWMVARVQDATVRVYDYYEPGRGAMRTYNSERMKVMDSCNFCGRDCSRCRSGISLVSSTISLHSPCSLGCLFALITLLFV</sequence>
<reference evidence="6" key="1">
    <citation type="submission" date="2025-08" db="UniProtKB">
        <authorList>
            <consortium name="Ensembl"/>
        </authorList>
    </citation>
    <scope>IDENTIFICATION</scope>
</reference>
<dbReference type="SUPFAM" id="SSF49410">
    <property type="entry name" value="Alpha-macroglobulin receptor domain"/>
    <property type="match status" value="1"/>
</dbReference>
<dbReference type="Pfam" id="PF07678">
    <property type="entry name" value="TED_complement"/>
    <property type="match status" value="1"/>
</dbReference>
<dbReference type="Gene3D" id="1.50.10.20">
    <property type="match status" value="1"/>
</dbReference>
<dbReference type="AlphaFoldDB" id="A0A8C5F9A1"/>
<dbReference type="InterPro" id="IPR050473">
    <property type="entry name" value="A2M/Complement_sys"/>
</dbReference>